<evidence type="ECO:0000313" key="1">
    <source>
        <dbReference type="EMBL" id="MBX47361.1"/>
    </source>
</evidence>
<dbReference type="EMBL" id="GGEC01066877">
    <property type="protein sequence ID" value="MBX47361.1"/>
    <property type="molecule type" value="Transcribed_RNA"/>
</dbReference>
<sequence>MFVFGLIFHADKYCLYLNACYANECCLIICQVLFFANWVCSEFICF</sequence>
<reference evidence="1" key="1">
    <citation type="submission" date="2018-02" db="EMBL/GenBank/DDBJ databases">
        <title>Rhizophora mucronata_Transcriptome.</title>
        <authorList>
            <person name="Meera S.P."/>
            <person name="Sreeshan A."/>
            <person name="Augustine A."/>
        </authorList>
    </citation>
    <scope>NUCLEOTIDE SEQUENCE</scope>
    <source>
        <tissue evidence="1">Leaf</tissue>
    </source>
</reference>
<organism evidence="1">
    <name type="scientific">Rhizophora mucronata</name>
    <name type="common">Asiatic mangrove</name>
    <dbReference type="NCBI Taxonomy" id="61149"/>
    <lineage>
        <taxon>Eukaryota</taxon>
        <taxon>Viridiplantae</taxon>
        <taxon>Streptophyta</taxon>
        <taxon>Embryophyta</taxon>
        <taxon>Tracheophyta</taxon>
        <taxon>Spermatophyta</taxon>
        <taxon>Magnoliopsida</taxon>
        <taxon>eudicotyledons</taxon>
        <taxon>Gunneridae</taxon>
        <taxon>Pentapetalae</taxon>
        <taxon>rosids</taxon>
        <taxon>fabids</taxon>
        <taxon>Malpighiales</taxon>
        <taxon>Rhizophoraceae</taxon>
        <taxon>Rhizophora</taxon>
    </lineage>
</organism>
<proteinExistence type="predicted"/>
<protein>
    <submittedName>
        <fullName evidence="1">Uncharacterized protein</fullName>
    </submittedName>
</protein>
<accession>A0A2P2NY81</accession>
<dbReference type="AlphaFoldDB" id="A0A2P2NY81"/>
<name>A0A2P2NY81_RHIMU</name>